<organism evidence="1 2">
    <name type="scientific">Trifolium pratense</name>
    <name type="common">Red clover</name>
    <dbReference type="NCBI Taxonomy" id="57577"/>
    <lineage>
        <taxon>Eukaryota</taxon>
        <taxon>Viridiplantae</taxon>
        <taxon>Streptophyta</taxon>
        <taxon>Embryophyta</taxon>
        <taxon>Tracheophyta</taxon>
        <taxon>Spermatophyta</taxon>
        <taxon>Magnoliopsida</taxon>
        <taxon>eudicotyledons</taxon>
        <taxon>Gunneridae</taxon>
        <taxon>Pentapetalae</taxon>
        <taxon>rosids</taxon>
        <taxon>fabids</taxon>
        <taxon>Fabales</taxon>
        <taxon>Fabaceae</taxon>
        <taxon>Papilionoideae</taxon>
        <taxon>50 kb inversion clade</taxon>
        <taxon>NPAAA clade</taxon>
        <taxon>Hologalegina</taxon>
        <taxon>IRL clade</taxon>
        <taxon>Trifolieae</taxon>
        <taxon>Trifolium</taxon>
    </lineage>
</organism>
<sequence>MGNSSVQGSKTSQHESRGPGGRGQMQAGRGQARVFALTRQDAQASNAVVTGILSICSQEAHVLFDPGATHSFVSLWFASRLGKNSSVLDEALVVALPVGDKLFAESVYSSCDVSIAGQILFADLVVIDMIDFDVILGMDWLSSHHATLDCYNKIVKFEIPGKPPFSFQGKPTWMPHNLISALRANKLLRRGCQGYLAVVTNIQWDEGKLEKVPIASEFPDVFPEDLPGLPPDREIEFSIELVPDTQPISIPPYRMAPAELKELKEQLQDLLDKGFIRASTSPWGAPVLFVKKKDGSMRLCVDYRQLNKVTIKNKYPLPRIDELFDQLQGAQCFSKIDLRSGYHQLKIKREDIPKTAFRTRYGHYEFLVMSFGLTNAPAAFMDLMNRIFKPFLDQFVIVFIDDILIYSKSKEEHEQHLRLVLQTLRENQLYAKFSKCEFWLDNVTFLGHVVSKNGISVDPSKVEAVQNWPRPTTVKEIRSFLGLAGYYRRFVKNFSKLAFPLTRLTQKKVEFQWTDACEESFQKLKQYLTSAPVLALPTSGGGYAVYCDASRVGLGCVLMQHGKVIAYASRQLKRHEQNYPTHDLEMAAVIFALKIWRHYLYGETLEIYTDHKSLQYIFKQRDLNLRQRRWMELLKDYDCTILYHPGKANVVADALSRKSMGSLAHLAAIKRPIIKEFQELVESGVQLEIDSSKALLAHVQIRSTLVDDIKEAQSKDSDLVKTVDDVRNGKISNFSVDFDGVLWLNSRLCVPNVGELRRKILEEAHHSSYTIHPGSNKMYQDLREFYWWEGMKKDVADFVSKCLVCQQVKAEHQKPAGLLQPVEIPEWKWEDIAMDFVTGLPRTQKGYDSVWVIIDRLTKSAHFLPVKTTYTASQYAKLYLEEIVSLHGVPVSIISDRGAQFTAQFWKSFQSALGTRLNLSTAFHPQTDGQSERTIQILEDMLRACVLDFGGSWDRYLPMMEFAYNNSYQSSIQMAPFEALYGRRCRSPIGWFEVGEAKLVGPELIQDAIEKVKLIRDRLVTAQSRQKSYSDKRRRPLEFTVGDHVFLRVSPMKGVLRFGKKGKLSPRFIGPFEILERVGPVAYRLALPPDLSGVHPVFHISMLRKYLYDPSHVISHENIQLDENLSYTEHPVAVVDKEIRRLRSKDIVSVKVLWKGPSGEETTWESEEVMRSKYPHLFENRDSTVAASSASPGVVGEKN</sequence>
<evidence type="ECO:0000313" key="1">
    <source>
        <dbReference type="EMBL" id="CAJ2633781.1"/>
    </source>
</evidence>
<protein>
    <submittedName>
        <fullName evidence="1">Uncharacterized protein</fullName>
    </submittedName>
</protein>
<name>A0ACB0IP99_TRIPR</name>
<dbReference type="Proteomes" id="UP001177021">
    <property type="component" value="Unassembled WGS sequence"/>
</dbReference>
<accession>A0ACB0IP99</accession>
<proteinExistence type="predicted"/>
<reference evidence="1" key="1">
    <citation type="submission" date="2023-10" db="EMBL/GenBank/DDBJ databases">
        <authorList>
            <person name="Rodriguez Cubillos JULIANA M."/>
            <person name="De Vega J."/>
        </authorList>
    </citation>
    <scope>NUCLEOTIDE SEQUENCE</scope>
</reference>
<comment type="caution">
    <text evidence="1">The sequence shown here is derived from an EMBL/GenBank/DDBJ whole genome shotgun (WGS) entry which is preliminary data.</text>
</comment>
<gene>
    <name evidence="1" type="ORF">MILVUS5_LOCUS4816</name>
</gene>
<evidence type="ECO:0000313" key="2">
    <source>
        <dbReference type="Proteomes" id="UP001177021"/>
    </source>
</evidence>
<keyword evidence="2" id="KW-1185">Reference proteome</keyword>
<dbReference type="EMBL" id="CASHSV030000002">
    <property type="protein sequence ID" value="CAJ2633781.1"/>
    <property type="molecule type" value="Genomic_DNA"/>
</dbReference>